<feature type="transmembrane region" description="Helical" evidence="5">
    <location>
        <begin position="598"/>
        <end position="621"/>
    </location>
</feature>
<feature type="transmembrane region" description="Helical" evidence="5">
    <location>
        <begin position="692"/>
        <end position="713"/>
    </location>
</feature>
<feature type="transmembrane region" description="Helical" evidence="5">
    <location>
        <begin position="327"/>
        <end position="345"/>
    </location>
</feature>
<evidence type="ECO:0000256" key="6">
    <source>
        <dbReference type="SAM" id="SignalP"/>
    </source>
</evidence>
<feature type="transmembrane region" description="Helical" evidence="5">
    <location>
        <begin position="418"/>
        <end position="445"/>
    </location>
</feature>
<feature type="chain" id="PRO_5020853740" evidence="6">
    <location>
        <begin position="23"/>
        <end position="741"/>
    </location>
</feature>
<dbReference type="Gene3D" id="1.20.1740.10">
    <property type="entry name" value="Amino acid/polyamine transporter I"/>
    <property type="match status" value="1"/>
</dbReference>
<name>A0A4S2KGW6_9HYME</name>
<evidence type="ECO:0000313" key="9">
    <source>
        <dbReference type="Proteomes" id="UP000310200"/>
    </source>
</evidence>
<feature type="transmembrane region" description="Helical" evidence="5">
    <location>
        <begin position="512"/>
        <end position="533"/>
    </location>
</feature>
<feature type="transmembrane region" description="Helical" evidence="5">
    <location>
        <begin position="385"/>
        <end position="406"/>
    </location>
</feature>
<feature type="domain" description="Cationic amino acid transporter C-terminal" evidence="7">
    <location>
        <begin position="665"/>
        <end position="715"/>
    </location>
</feature>
<dbReference type="PANTHER" id="PTHR43243">
    <property type="entry name" value="INNER MEMBRANE TRANSPORTER YGJI-RELATED"/>
    <property type="match status" value="1"/>
</dbReference>
<keyword evidence="9" id="KW-1185">Reference proteome</keyword>
<dbReference type="GO" id="GO:0005886">
    <property type="term" value="C:plasma membrane"/>
    <property type="evidence" value="ECO:0007669"/>
    <property type="project" value="TreeGrafter"/>
</dbReference>
<dbReference type="EMBL" id="QBLH01002346">
    <property type="protein sequence ID" value="TGZ48701.1"/>
    <property type="molecule type" value="Genomic_DNA"/>
</dbReference>
<protein>
    <submittedName>
        <fullName evidence="8">Low affinity cationic amino acid transporter 2</fullName>
    </submittedName>
</protein>
<dbReference type="PANTHER" id="PTHR43243:SF103">
    <property type="entry name" value="LOW AFFINITY CATIONIC AMINO ACID TRANSPORTER 2-LIKE PROTEIN"/>
    <property type="match status" value="1"/>
</dbReference>
<dbReference type="GO" id="GO:0061459">
    <property type="term" value="F:L-arginine transmembrane transporter activity"/>
    <property type="evidence" value="ECO:0007669"/>
    <property type="project" value="TreeGrafter"/>
</dbReference>
<dbReference type="InterPro" id="IPR029485">
    <property type="entry name" value="CAT_C"/>
</dbReference>
<dbReference type="InterPro" id="IPR002293">
    <property type="entry name" value="AA/rel_permease1"/>
</dbReference>
<keyword evidence="4 5" id="KW-0472">Membrane</keyword>
<comment type="subcellular location">
    <subcellularLocation>
        <location evidence="1">Membrane</location>
        <topology evidence="1">Multi-pass membrane protein</topology>
    </subcellularLocation>
</comment>
<feature type="transmembrane region" description="Helical" evidence="5">
    <location>
        <begin position="539"/>
        <end position="560"/>
    </location>
</feature>
<reference evidence="8 9" key="1">
    <citation type="journal article" date="2019" name="Philos. Trans. R. Soc. Lond., B, Biol. Sci.">
        <title>Ant behaviour and brain gene expression of defending hosts depend on the ecological success of the intruding social parasite.</title>
        <authorList>
            <person name="Kaur R."/>
            <person name="Stoldt M."/>
            <person name="Jongepier E."/>
            <person name="Feldmeyer B."/>
            <person name="Menzel F."/>
            <person name="Bornberg-Bauer E."/>
            <person name="Foitzik S."/>
        </authorList>
    </citation>
    <scope>NUCLEOTIDE SEQUENCE [LARGE SCALE GENOMIC DNA]</scope>
    <source>
        <tissue evidence="8">Whole body</tissue>
    </source>
</reference>
<proteinExistence type="predicted"/>
<feature type="transmembrane region" description="Helical" evidence="5">
    <location>
        <begin position="633"/>
        <end position="655"/>
    </location>
</feature>
<evidence type="ECO:0000256" key="5">
    <source>
        <dbReference type="SAM" id="Phobius"/>
    </source>
</evidence>
<dbReference type="Pfam" id="PF13520">
    <property type="entry name" value="AA_permease_2"/>
    <property type="match status" value="1"/>
</dbReference>
<organism evidence="8 9">
    <name type="scientific">Temnothorax longispinosus</name>
    <dbReference type="NCBI Taxonomy" id="300112"/>
    <lineage>
        <taxon>Eukaryota</taxon>
        <taxon>Metazoa</taxon>
        <taxon>Ecdysozoa</taxon>
        <taxon>Arthropoda</taxon>
        <taxon>Hexapoda</taxon>
        <taxon>Insecta</taxon>
        <taxon>Pterygota</taxon>
        <taxon>Neoptera</taxon>
        <taxon>Endopterygota</taxon>
        <taxon>Hymenoptera</taxon>
        <taxon>Apocrita</taxon>
        <taxon>Aculeata</taxon>
        <taxon>Formicoidea</taxon>
        <taxon>Formicidae</taxon>
        <taxon>Myrmicinae</taxon>
        <taxon>Temnothorax</taxon>
    </lineage>
</organism>
<dbReference type="STRING" id="300112.A0A4S2KGW6"/>
<keyword evidence="3 5" id="KW-1133">Transmembrane helix</keyword>
<feature type="transmembrane region" description="Helical" evidence="5">
    <location>
        <begin position="667"/>
        <end position="686"/>
    </location>
</feature>
<feature type="transmembrane region" description="Helical" evidence="5">
    <location>
        <begin position="465"/>
        <end position="486"/>
    </location>
</feature>
<dbReference type="GO" id="GO:0000064">
    <property type="term" value="F:L-ornithine transmembrane transporter activity"/>
    <property type="evidence" value="ECO:0007669"/>
    <property type="project" value="TreeGrafter"/>
</dbReference>
<evidence type="ECO:0000256" key="1">
    <source>
        <dbReference type="ARBA" id="ARBA00004141"/>
    </source>
</evidence>
<dbReference type="GO" id="GO:0097638">
    <property type="term" value="P:L-arginine import across plasma membrane"/>
    <property type="evidence" value="ECO:0007669"/>
    <property type="project" value="TreeGrafter"/>
</dbReference>
<evidence type="ECO:0000313" key="8">
    <source>
        <dbReference type="EMBL" id="TGZ48701.1"/>
    </source>
</evidence>
<accession>A0A4S2KGW6</accession>
<keyword evidence="2 5" id="KW-0812">Transmembrane</keyword>
<dbReference type="FunFam" id="1.20.1740.10:FF:000010">
    <property type="entry name" value="probable cationic amino acid transporter"/>
    <property type="match status" value="1"/>
</dbReference>
<evidence type="ECO:0000256" key="2">
    <source>
        <dbReference type="ARBA" id="ARBA00022692"/>
    </source>
</evidence>
<feature type="transmembrane region" description="Helical" evidence="5">
    <location>
        <begin position="171"/>
        <end position="190"/>
    </location>
</feature>
<dbReference type="Pfam" id="PF13906">
    <property type="entry name" value="AA_permease_C"/>
    <property type="match status" value="1"/>
</dbReference>
<dbReference type="CDD" id="cd23599">
    <property type="entry name" value="TFP_LU_ECD_Cold"/>
    <property type="match status" value="1"/>
</dbReference>
<feature type="signal peptide" evidence="6">
    <location>
        <begin position="1"/>
        <end position="22"/>
    </location>
</feature>
<dbReference type="InterPro" id="IPR045860">
    <property type="entry name" value="Snake_toxin-like_sf"/>
</dbReference>
<dbReference type="AlphaFoldDB" id="A0A4S2KGW6"/>
<dbReference type="GO" id="GO:0015189">
    <property type="term" value="F:L-lysine transmembrane transporter activity"/>
    <property type="evidence" value="ECO:0007669"/>
    <property type="project" value="TreeGrafter"/>
</dbReference>
<feature type="transmembrane region" description="Helical" evidence="5">
    <location>
        <begin position="233"/>
        <end position="254"/>
    </location>
</feature>
<dbReference type="SUPFAM" id="SSF57302">
    <property type="entry name" value="Snake toxin-like"/>
    <property type="match status" value="1"/>
</dbReference>
<evidence type="ECO:0000256" key="4">
    <source>
        <dbReference type="ARBA" id="ARBA00023136"/>
    </source>
</evidence>
<sequence length="741" mass="81567">MSNFTKWHLTLIIISCASLGHALECYVCTDQEGNRDKCLNTIKTCEQGQDICLTEIKWGSTPYWSQGAKKQFYVSKKCATKRECERLQRGNMPDCTHIWYQDWKCSSCCQGDRCNYYVISGGNERKIHSGIFAITVLMSLLSASSVYEAFSRRKVVDSTQESILARVLSTLDLTALGIGSTLGVGVYVLAGSVAKCHAGPAVIISFAIAAIASMFAGLCYAEFGARVPRAGSAYIYSYVTMGEFVAFLMGWTLILEYVIGSASVVRALSTYVDVLFNDSMKNSFESVMPINVDSLSSYPDFFALAVTLIFSAALAFGAKESSMANNIFTLVNLSVVLFVIIAGSFKADINNWKTEPTCGDCKDCSVCSHCKSGQGGFMPYELSGIITGAATCFYGFIGFDCVATTGEEAKNPQKSIPIAIIASLTIVFFAYFGVSVVLTTVLPFYEQNAKAPFPHMFTVIGWDWAKWFVTIGAISGLCASLLGSMFPLPRVIYAMASDGLVFKWMGNINSRFHTPIMGTLSAGLLTGALATIFELEPLVNMMSICTLLTYSIVAACVLILRYEESEAYEKKGDRNPRTFIFTVKQLVSANKLNHSTKLTAQIVTALVCCYVIFCICTAILLSRYITEIGEGRVLFVVPLAILVVALVFTLSFIYFQPVSDKKLSFSVPLVPFLPGFSILINIYLMFTLDANTWIRFSVWMAIGLGVYFFYGMWHSNIRQKKLPPRLTDNDKDKNNVFSPIT</sequence>
<keyword evidence="6" id="KW-0732">Signal</keyword>
<comment type="caution">
    <text evidence="8">The sequence shown here is derived from an EMBL/GenBank/DDBJ whole genome shotgun (WGS) entry which is preliminary data.</text>
</comment>
<evidence type="ECO:0000259" key="7">
    <source>
        <dbReference type="Pfam" id="PF13906"/>
    </source>
</evidence>
<feature type="transmembrane region" description="Helical" evidence="5">
    <location>
        <begin position="130"/>
        <end position="150"/>
    </location>
</feature>
<feature type="transmembrane region" description="Helical" evidence="5">
    <location>
        <begin position="202"/>
        <end position="221"/>
    </location>
</feature>
<evidence type="ECO:0000256" key="3">
    <source>
        <dbReference type="ARBA" id="ARBA00022989"/>
    </source>
</evidence>
<dbReference type="Proteomes" id="UP000310200">
    <property type="component" value="Unassembled WGS sequence"/>
</dbReference>
<feature type="transmembrane region" description="Helical" evidence="5">
    <location>
        <begin position="301"/>
        <end position="318"/>
    </location>
</feature>
<gene>
    <name evidence="8" type="ORF">DBV15_11551</name>
</gene>